<sequence>MQTKISFIACAVLALSLGGCDSSSQKNESAEDARPEKNIFQQEKAEVLPFLQIKQQPAEIALPFCEKKNCIDLDIQTIQTQDPWLNQWIAKSQAKVIQDQIGLKQDMSLQQAVNAYVKKSDAWQAEFAKNPAYELALYTRLAYQRNQYVLLQIGVDSHQETVKVKERYYFFVADRQQQQALTALDIIQPEQQTAMHAIVQQAYRQWLKEQSTEVQNTAPKTLYWGQADWFFDHEGMGLHYRTHEIVKDGTQLDIYLTKAQTQQVVKAEIYSRMF</sequence>
<protein>
    <recommendedName>
        <fullName evidence="3">DUF3298 domain-containing protein</fullName>
    </recommendedName>
</protein>
<gene>
    <name evidence="1" type="ORF">FSC09_02230</name>
</gene>
<proteinExistence type="predicted"/>
<evidence type="ECO:0008006" key="3">
    <source>
        <dbReference type="Google" id="ProtNLM"/>
    </source>
</evidence>
<dbReference type="Gene3D" id="3.30.565.40">
    <property type="entry name" value="Fervidobacterium nodosum Rt17-B1 like"/>
    <property type="match status" value="1"/>
</dbReference>
<evidence type="ECO:0000313" key="1">
    <source>
        <dbReference type="EMBL" id="QIC69314.1"/>
    </source>
</evidence>
<reference evidence="1 2" key="1">
    <citation type="submission" date="2019-09" db="EMBL/GenBank/DDBJ databases">
        <title>Non-baumannii Acinetobacter spp. carrying blaNDM-1 isolated in China.</title>
        <authorList>
            <person name="Cui C."/>
            <person name="Chen C."/>
            <person name="Sun J."/>
            <person name="Liu Y."/>
        </authorList>
    </citation>
    <scope>NUCLEOTIDE SEQUENCE [LARGE SCALE GENOMIC DNA]</scope>
    <source>
        <strain evidence="1 2">B18</strain>
    </source>
</reference>
<organism evidence="1 2">
    <name type="scientific">Acinetobacter indicus</name>
    <dbReference type="NCBI Taxonomy" id="756892"/>
    <lineage>
        <taxon>Bacteria</taxon>
        <taxon>Pseudomonadati</taxon>
        <taxon>Pseudomonadota</taxon>
        <taxon>Gammaproteobacteria</taxon>
        <taxon>Moraxellales</taxon>
        <taxon>Moraxellaceae</taxon>
        <taxon>Acinetobacter</taxon>
    </lineage>
</organism>
<dbReference type="PROSITE" id="PS51257">
    <property type="entry name" value="PROKAR_LIPOPROTEIN"/>
    <property type="match status" value="1"/>
</dbReference>
<name>A0A6C0XZE9_9GAMM</name>
<evidence type="ECO:0000313" key="2">
    <source>
        <dbReference type="Proteomes" id="UP000503440"/>
    </source>
</evidence>
<dbReference type="AlphaFoldDB" id="A0A6C0XZE9"/>
<dbReference type="EMBL" id="CP044455">
    <property type="protein sequence ID" value="QIC69314.1"/>
    <property type="molecule type" value="Genomic_DNA"/>
</dbReference>
<dbReference type="RefSeq" id="WP_163145424.1">
    <property type="nucleotide sequence ID" value="NZ_CP044455.1"/>
</dbReference>
<dbReference type="Proteomes" id="UP000503440">
    <property type="component" value="Chromosome"/>
</dbReference>
<accession>A0A6C0XZE9</accession>